<comment type="caution">
    <text evidence="2">The sequence shown here is derived from an EMBL/GenBank/DDBJ whole genome shotgun (WGS) entry which is preliminary data.</text>
</comment>
<evidence type="ECO:0000259" key="1">
    <source>
        <dbReference type="Pfam" id="PF18532"/>
    </source>
</evidence>
<name>A0A0W0WBS3_9GAMM</name>
<dbReference type="RefSeq" id="WP_058451553.1">
    <property type="nucleotide sequence ID" value="NZ_CAAAIB010000005.1"/>
</dbReference>
<dbReference type="Gene3D" id="1.10.1240.80">
    <property type="match status" value="1"/>
</dbReference>
<proteinExistence type="predicted"/>
<dbReference type="PROSITE" id="PS51257">
    <property type="entry name" value="PROKAR_LIPOPROTEIN"/>
    <property type="match status" value="1"/>
</dbReference>
<dbReference type="PATRIC" id="fig|466.6.peg.787"/>
<gene>
    <name evidence="2" type="ORF">Lmac_0733</name>
</gene>
<dbReference type="EMBL" id="LNYL01000021">
    <property type="protein sequence ID" value="KTD29789.1"/>
    <property type="molecule type" value="Genomic_DNA"/>
</dbReference>
<feature type="domain" description="DUF5621" evidence="1">
    <location>
        <begin position="276"/>
        <end position="379"/>
    </location>
</feature>
<accession>A0A0W0WBS3</accession>
<dbReference type="OrthoDB" id="5653059at2"/>
<evidence type="ECO:0000313" key="2">
    <source>
        <dbReference type="EMBL" id="KTD29789.1"/>
    </source>
</evidence>
<dbReference type="AlphaFoldDB" id="A0A0W0WBS3"/>
<dbReference type="Pfam" id="PF18532">
    <property type="entry name" value="DUF5621"/>
    <property type="match status" value="1"/>
</dbReference>
<protein>
    <submittedName>
        <fullName evidence="2">Dot/Icm T4SS effector</fullName>
    </submittedName>
</protein>
<organism evidence="2 3">
    <name type="scientific">Legionella maceachernii</name>
    <dbReference type="NCBI Taxonomy" id="466"/>
    <lineage>
        <taxon>Bacteria</taxon>
        <taxon>Pseudomonadati</taxon>
        <taxon>Pseudomonadota</taxon>
        <taxon>Gammaproteobacteria</taxon>
        <taxon>Legionellales</taxon>
        <taxon>Legionellaceae</taxon>
        <taxon>Legionella</taxon>
    </lineage>
</organism>
<dbReference type="InterPro" id="IPR040945">
    <property type="entry name" value="DUF5621"/>
</dbReference>
<sequence length="727" mass="84052">MADKVVSFFFLGTACHRSSYEDALTNFYNATSKHTVSRLFDGVGSHPESLADTHPTPGRYIYDPEEDKKIPANENITRGIRDLMQRLQGCLGGDGMDELLFESILYLENLIRKNDGVMPETINLHGYSRGADACMRLANLLDSMYPNVKVNMFLVDHVPGPGRADDPSSYTVPRNVRKFESVIMLHEYKPGFNPQDRNRYVISNPEKTKVAIKVYPGWHGKAMYLTPDEKTNHVPRLLHDDFFRFTKETGSLPEDAEIPNYKIMHTWTHYEEKKAQVLNSEQRFKEYEGMLAHWGNYAVGGWSLINTRAILTDHRYYTQSKELFVNQEHGELFMSRYPALYDWFLDENNKQFTTLEVKEQLEKLSKEFPFFYSRLCKVCGIEGDKLPPPGKAAPYFHPPLDNPLVNDDYSFLQHSILSIINYTFHHSKEDSLEIRAARRVLNDTLEKAKTCNSPELAMEMMQRAVRAAAAYLNESKPTSYMAKQLKKLAIGPNEYIEQVGELIELHCRNNRNRELHYSQKNYLQDIRQQLESIKMDSQLGYLQKLREAKAIVKKIPKTLQQMQEKDTTIFIHNHMAPRLYFYSDKILTIKQLTSAINQLNAPGFGEISIAQKMARRFAGYTERNRFWEGVKKVLSAVIPIHIPPFFTPFKNDLAIELGYKLHKLDEKGKGNDITKLAKIIASGERQIHKYYSDTRRLVKGEFDRILEKCRGDIWPEIEIAPAANTYR</sequence>
<evidence type="ECO:0000313" key="3">
    <source>
        <dbReference type="Proteomes" id="UP000054908"/>
    </source>
</evidence>
<dbReference type="Proteomes" id="UP000054908">
    <property type="component" value="Unassembled WGS sequence"/>
</dbReference>
<keyword evidence="3" id="KW-1185">Reference proteome</keyword>
<reference evidence="2 3" key="1">
    <citation type="submission" date="2015-11" db="EMBL/GenBank/DDBJ databases">
        <title>Genomic analysis of 38 Legionella species identifies large and diverse effector repertoires.</title>
        <authorList>
            <person name="Burstein D."/>
            <person name="Amaro F."/>
            <person name="Zusman T."/>
            <person name="Lifshitz Z."/>
            <person name="Cohen O."/>
            <person name="Gilbert J.A."/>
            <person name="Pupko T."/>
            <person name="Shuman H.A."/>
            <person name="Segal G."/>
        </authorList>
    </citation>
    <scope>NUCLEOTIDE SEQUENCE [LARGE SCALE GENOMIC DNA]</scope>
    <source>
        <strain evidence="2 3">PX-1-G2-E2</strain>
    </source>
</reference>